<dbReference type="Proteomes" id="UP000799779">
    <property type="component" value="Unassembled WGS sequence"/>
</dbReference>
<sequence>MDMSCRYSLHSKRVEDNLTTLLTTMPQPQRNTSAYPPPKLLRDACTQYEVSTKQADRYVRGQSRICEKSLGFRDLGLADRMCSCPGAQKESKYSNTRPVFSAALYQWSQHLKSCPWSGPLTSATTLEIRLGACRSILAFLLDDAFSWSSQNIFSKVAYKNVVISGLPAFRLVFELDELMRKEIISRPTHPDLAMVNNALQLANRTLVYLYHGGFCSSSRLGFLWGYHTA</sequence>
<proteinExistence type="predicted"/>
<gene>
    <name evidence="1" type="ORF">P154DRAFT_134502</name>
</gene>
<organism evidence="1 2">
    <name type="scientific">Amniculicola lignicola CBS 123094</name>
    <dbReference type="NCBI Taxonomy" id="1392246"/>
    <lineage>
        <taxon>Eukaryota</taxon>
        <taxon>Fungi</taxon>
        <taxon>Dikarya</taxon>
        <taxon>Ascomycota</taxon>
        <taxon>Pezizomycotina</taxon>
        <taxon>Dothideomycetes</taxon>
        <taxon>Pleosporomycetidae</taxon>
        <taxon>Pleosporales</taxon>
        <taxon>Amniculicolaceae</taxon>
        <taxon>Amniculicola</taxon>
    </lineage>
</organism>
<dbReference type="EMBL" id="ML977576">
    <property type="protein sequence ID" value="KAF2002672.1"/>
    <property type="molecule type" value="Genomic_DNA"/>
</dbReference>
<accession>A0A6A5WLR8</accession>
<protein>
    <submittedName>
        <fullName evidence="1">Uncharacterized protein</fullName>
    </submittedName>
</protein>
<dbReference type="AlphaFoldDB" id="A0A6A5WLR8"/>
<keyword evidence="2" id="KW-1185">Reference proteome</keyword>
<evidence type="ECO:0000313" key="2">
    <source>
        <dbReference type="Proteomes" id="UP000799779"/>
    </source>
</evidence>
<evidence type="ECO:0000313" key="1">
    <source>
        <dbReference type="EMBL" id="KAF2002672.1"/>
    </source>
</evidence>
<reference evidence="1" key="1">
    <citation type="journal article" date="2020" name="Stud. Mycol.">
        <title>101 Dothideomycetes genomes: a test case for predicting lifestyles and emergence of pathogens.</title>
        <authorList>
            <person name="Haridas S."/>
            <person name="Albert R."/>
            <person name="Binder M."/>
            <person name="Bloem J."/>
            <person name="Labutti K."/>
            <person name="Salamov A."/>
            <person name="Andreopoulos B."/>
            <person name="Baker S."/>
            <person name="Barry K."/>
            <person name="Bills G."/>
            <person name="Bluhm B."/>
            <person name="Cannon C."/>
            <person name="Castanera R."/>
            <person name="Culley D."/>
            <person name="Daum C."/>
            <person name="Ezra D."/>
            <person name="Gonzalez J."/>
            <person name="Henrissat B."/>
            <person name="Kuo A."/>
            <person name="Liang C."/>
            <person name="Lipzen A."/>
            <person name="Lutzoni F."/>
            <person name="Magnuson J."/>
            <person name="Mondo S."/>
            <person name="Nolan M."/>
            <person name="Ohm R."/>
            <person name="Pangilinan J."/>
            <person name="Park H.-J."/>
            <person name="Ramirez L."/>
            <person name="Alfaro M."/>
            <person name="Sun H."/>
            <person name="Tritt A."/>
            <person name="Yoshinaga Y."/>
            <person name="Zwiers L.-H."/>
            <person name="Turgeon B."/>
            <person name="Goodwin S."/>
            <person name="Spatafora J."/>
            <person name="Crous P."/>
            <person name="Grigoriev I."/>
        </authorList>
    </citation>
    <scope>NUCLEOTIDE SEQUENCE</scope>
    <source>
        <strain evidence="1">CBS 123094</strain>
    </source>
</reference>
<name>A0A6A5WLR8_9PLEO</name>